<dbReference type="Pfam" id="PF00233">
    <property type="entry name" value="PDEase_I"/>
    <property type="match status" value="1"/>
</dbReference>
<comment type="caution">
    <text evidence="2">The sequence shown here is derived from an EMBL/GenBank/DDBJ whole genome shotgun (WGS) entry which is preliminary data.</text>
</comment>
<reference evidence="2" key="2">
    <citation type="submission" date="2021-04" db="EMBL/GenBank/DDBJ databases">
        <authorList>
            <person name="Podell S."/>
        </authorList>
    </citation>
    <scope>NUCLEOTIDE SEQUENCE</scope>
    <source>
        <strain evidence="2">Hildebrandi</strain>
    </source>
</reference>
<evidence type="ECO:0000313" key="2">
    <source>
        <dbReference type="EMBL" id="KAG7359292.1"/>
    </source>
</evidence>
<protein>
    <submittedName>
        <fullName evidence="2">3'5'-cyclic nucleotide phosphodiesterase</fullName>
    </submittedName>
</protein>
<sequence length="354" mass="41224">MERLGSSMDKDPSFVETVVIPDASSVWDQAVATVRMPEFEPASVMEDFELNSEVVSQLRMYITTVANLYRSRNPFHNFERASHVIMSTIKLLQRVATTDVKKKDVSNEKEYYDFTFGISTDPLTKFAIVFSALIHDVDHAGVSNGHLVKEDDPIAVIYEGLRSMEQHSFTLAFELLMEDSYTKLREALYSSREEFNRFRQLCINCVIATDVFDKDLKTFREDRWKRAFAEDSSCLSEEEAWHCKATITIEYIIQASDVAHTMQHWHVYQRWNQRLFQEMYAAYKAGRGDKDPSEGWYEGKLWFFDNYVIPLAQKLRLDCDQLLDFATQNRIEWEKKGGDIVVNWTKEEEGRGSK</sequence>
<dbReference type="PANTHER" id="PTHR11347">
    <property type="entry name" value="CYCLIC NUCLEOTIDE PHOSPHODIESTERASE"/>
    <property type="match status" value="1"/>
</dbReference>
<dbReference type="OrthoDB" id="41650at2759"/>
<dbReference type="EMBL" id="JAGRRH010000014">
    <property type="protein sequence ID" value="KAG7359292.1"/>
    <property type="molecule type" value="Genomic_DNA"/>
</dbReference>
<evidence type="ECO:0000313" key="3">
    <source>
        <dbReference type="Proteomes" id="UP000693970"/>
    </source>
</evidence>
<organism evidence="2 3">
    <name type="scientific">Nitzschia inconspicua</name>
    <dbReference type="NCBI Taxonomy" id="303405"/>
    <lineage>
        <taxon>Eukaryota</taxon>
        <taxon>Sar</taxon>
        <taxon>Stramenopiles</taxon>
        <taxon>Ochrophyta</taxon>
        <taxon>Bacillariophyta</taxon>
        <taxon>Bacillariophyceae</taxon>
        <taxon>Bacillariophycidae</taxon>
        <taxon>Bacillariales</taxon>
        <taxon>Bacillariaceae</taxon>
        <taxon>Nitzschia</taxon>
    </lineage>
</organism>
<gene>
    <name evidence="2" type="ORF">IV203_015881</name>
</gene>
<dbReference type="InterPro" id="IPR002073">
    <property type="entry name" value="PDEase_catalytic_dom"/>
</dbReference>
<dbReference type="PROSITE" id="PS51845">
    <property type="entry name" value="PDEASE_I_2"/>
    <property type="match status" value="1"/>
</dbReference>
<dbReference type="AlphaFoldDB" id="A0A9K3PTP4"/>
<proteinExistence type="predicted"/>
<accession>A0A9K3PTP4</accession>
<evidence type="ECO:0000259" key="1">
    <source>
        <dbReference type="PROSITE" id="PS51845"/>
    </source>
</evidence>
<dbReference type="GO" id="GO:0007165">
    <property type="term" value="P:signal transduction"/>
    <property type="evidence" value="ECO:0007669"/>
    <property type="project" value="InterPro"/>
</dbReference>
<dbReference type="GO" id="GO:0004114">
    <property type="term" value="F:3',5'-cyclic-nucleotide phosphodiesterase activity"/>
    <property type="evidence" value="ECO:0007669"/>
    <property type="project" value="InterPro"/>
</dbReference>
<feature type="domain" description="PDEase" evidence="1">
    <location>
        <begin position="1"/>
        <end position="210"/>
    </location>
</feature>
<reference evidence="2" key="1">
    <citation type="journal article" date="2021" name="Sci. Rep.">
        <title>Diploid genomic architecture of Nitzschia inconspicua, an elite biomass production diatom.</title>
        <authorList>
            <person name="Oliver A."/>
            <person name="Podell S."/>
            <person name="Pinowska A."/>
            <person name="Traller J.C."/>
            <person name="Smith S.R."/>
            <person name="McClure R."/>
            <person name="Beliaev A."/>
            <person name="Bohutskyi P."/>
            <person name="Hill E.A."/>
            <person name="Rabines A."/>
            <person name="Zheng H."/>
            <person name="Allen L.Z."/>
            <person name="Kuo A."/>
            <person name="Grigoriev I.V."/>
            <person name="Allen A.E."/>
            <person name="Hazlebeck D."/>
            <person name="Allen E.E."/>
        </authorList>
    </citation>
    <scope>NUCLEOTIDE SEQUENCE</scope>
    <source>
        <strain evidence="2">Hildebrandi</strain>
    </source>
</reference>
<dbReference type="Proteomes" id="UP000693970">
    <property type="component" value="Unassembled WGS sequence"/>
</dbReference>
<name>A0A9K3PTP4_9STRA</name>
<keyword evidence="3" id="KW-1185">Reference proteome</keyword>